<proteinExistence type="predicted"/>
<dbReference type="AlphaFoldDB" id="A0A0F8Z4V6"/>
<evidence type="ECO:0000313" key="1">
    <source>
        <dbReference type="EMBL" id="KKK55116.1"/>
    </source>
</evidence>
<accession>A0A0F8Z4V6</accession>
<dbReference type="EMBL" id="LAZR01065651">
    <property type="protein sequence ID" value="KKK55116.1"/>
    <property type="molecule type" value="Genomic_DNA"/>
</dbReference>
<reference evidence="1" key="1">
    <citation type="journal article" date="2015" name="Nature">
        <title>Complex archaea that bridge the gap between prokaryotes and eukaryotes.</title>
        <authorList>
            <person name="Spang A."/>
            <person name="Saw J.H."/>
            <person name="Jorgensen S.L."/>
            <person name="Zaremba-Niedzwiedzka K."/>
            <person name="Martijn J."/>
            <person name="Lind A.E."/>
            <person name="van Eijk R."/>
            <person name="Schleper C."/>
            <person name="Guy L."/>
            <person name="Ettema T.J."/>
        </authorList>
    </citation>
    <scope>NUCLEOTIDE SEQUENCE</scope>
</reference>
<name>A0A0F8Z4V6_9ZZZZ</name>
<protein>
    <submittedName>
        <fullName evidence="1">Uncharacterized protein</fullName>
    </submittedName>
</protein>
<comment type="caution">
    <text evidence="1">The sequence shown here is derived from an EMBL/GenBank/DDBJ whole genome shotgun (WGS) entry which is preliminary data.</text>
</comment>
<gene>
    <name evidence="1" type="ORF">LCGC14_3077820</name>
</gene>
<organism evidence="1">
    <name type="scientific">marine sediment metagenome</name>
    <dbReference type="NCBI Taxonomy" id="412755"/>
    <lineage>
        <taxon>unclassified sequences</taxon>
        <taxon>metagenomes</taxon>
        <taxon>ecological metagenomes</taxon>
    </lineage>
</organism>
<sequence length="81" mass="9495">MRKVNQAIETIKLKRNELLGYRSTLQLEVGKIDEKINLLKKDIIEIERVYPVIDENITELASAVTKLEEQRDKIQEFIVKV</sequence>